<keyword evidence="3" id="KW-1185">Reference proteome</keyword>
<accession>A0AAN4U3L2</accession>
<dbReference type="AlphaFoldDB" id="A0AAN4U3L2"/>
<evidence type="ECO:0000313" key="3">
    <source>
        <dbReference type="Proteomes" id="UP000321287"/>
    </source>
</evidence>
<dbReference type="Proteomes" id="UP000321287">
    <property type="component" value="Unassembled WGS sequence"/>
</dbReference>
<evidence type="ECO:0000256" key="1">
    <source>
        <dbReference type="SAM" id="MobiDB-lite"/>
    </source>
</evidence>
<comment type="caution">
    <text evidence="2">The sequence shown here is derived from an EMBL/GenBank/DDBJ whole genome shotgun (WGS) entry which is preliminary data.</text>
</comment>
<dbReference type="EMBL" id="BJVS01000010">
    <property type="protein sequence ID" value="GEL54809.1"/>
    <property type="molecule type" value="Genomic_DNA"/>
</dbReference>
<protein>
    <submittedName>
        <fullName evidence="2">Uncharacterized protein</fullName>
    </submittedName>
</protein>
<organism evidence="2 3">
    <name type="scientific">Asaia bogorensis NBRC 16594</name>
    <dbReference type="NCBI Taxonomy" id="1231624"/>
    <lineage>
        <taxon>Bacteria</taxon>
        <taxon>Pseudomonadati</taxon>
        <taxon>Pseudomonadota</taxon>
        <taxon>Alphaproteobacteria</taxon>
        <taxon>Acetobacterales</taxon>
        <taxon>Acetobacteraceae</taxon>
        <taxon>Asaia</taxon>
    </lineage>
</organism>
<feature type="region of interest" description="Disordered" evidence="1">
    <location>
        <begin position="1"/>
        <end position="24"/>
    </location>
</feature>
<proteinExistence type="predicted"/>
<reference evidence="2 3" key="1">
    <citation type="submission" date="2019-07" db="EMBL/GenBank/DDBJ databases">
        <title>Whole genome shotgun sequence of Asaia bogorensis NBRC 16594.</title>
        <authorList>
            <person name="Hosoyama A."/>
            <person name="Uohara A."/>
            <person name="Ohji S."/>
            <person name="Ichikawa N."/>
        </authorList>
    </citation>
    <scope>NUCLEOTIDE SEQUENCE [LARGE SCALE GENOMIC DNA]</scope>
    <source>
        <strain evidence="2 3">NBRC 16594</strain>
    </source>
</reference>
<evidence type="ECO:0000313" key="2">
    <source>
        <dbReference type="EMBL" id="GEL54809.1"/>
    </source>
</evidence>
<name>A0AAN4U3L2_9PROT</name>
<gene>
    <name evidence="2" type="ORF">ABO01nite_28160</name>
</gene>
<sequence length="62" mass="6519">MDGDGVKMGSQGTRLHEATNGSGGRWGGSRLDAIEAYGMAYCDWFGSGIALMNASTGYAEWP</sequence>